<organism evidence="2 3">
    <name type="scientific">Loktanella fryxellensis</name>
    <dbReference type="NCBI Taxonomy" id="245187"/>
    <lineage>
        <taxon>Bacteria</taxon>
        <taxon>Pseudomonadati</taxon>
        <taxon>Pseudomonadota</taxon>
        <taxon>Alphaproteobacteria</taxon>
        <taxon>Rhodobacterales</taxon>
        <taxon>Roseobacteraceae</taxon>
        <taxon>Loktanella</taxon>
    </lineage>
</organism>
<dbReference type="OrthoDB" id="7191115at2"/>
<dbReference type="RefSeq" id="WP_089905722.1">
    <property type="nucleotide sequence ID" value="NZ_FOCI01000040.1"/>
</dbReference>
<dbReference type="InterPro" id="IPR009956">
    <property type="entry name" value="Post-segregation_anti-tox_CcdA"/>
</dbReference>
<sequence>MNSFSRRKTSLTLDATLLDDAKALGLNVSAVADDALRSAVAAARHDAWLHENEAAFAAQRAWHETHGHPLADIMAGPGAATWKR</sequence>
<proteinExistence type="predicted"/>
<reference evidence="2 3" key="1">
    <citation type="submission" date="2016-10" db="EMBL/GenBank/DDBJ databases">
        <authorList>
            <person name="de Groot N.N."/>
        </authorList>
    </citation>
    <scope>NUCLEOTIDE SEQUENCE [LARGE SCALE GENOMIC DNA]</scope>
    <source>
        <strain evidence="2 3">DSM 16213</strain>
    </source>
</reference>
<dbReference type="Proteomes" id="UP000199585">
    <property type="component" value="Unassembled WGS sequence"/>
</dbReference>
<accession>A0A1H8JMA8</accession>
<dbReference type="AlphaFoldDB" id="A0A1H8JMA8"/>
<dbReference type="Pfam" id="PF07362">
    <property type="entry name" value="CcdA"/>
    <property type="match status" value="1"/>
</dbReference>
<name>A0A1H8JMA8_9RHOB</name>
<gene>
    <name evidence="2" type="ORF">SAMN04488003_1407</name>
</gene>
<keyword evidence="3" id="KW-1185">Reference proteome</keyword>
<evidence type="ECO:0000313" key="3">
    <source>
        <dbReference type="Proteomes" id="UP000199585"/>
    </source>
</evidence>
<protein>
    <submittedName>
        <fullName evidence="2">Post-segregation antitoxin (Ccd killing mechanism protein) encoded by the F plasmid</fullName>
    </submittedName>
</protein>
<dbReference type="STRING" id="245187.SAMN04488003_1407"/>
<evidence type="ECO:0000313" key="2">
    <source>
        <dbReference type="EMBL" id="SEN81691.1"/>
    </source>
</evidence>
<keyword evidence="1" id="KW-1277">Toxin-antitoxin system</keyword>
<dbReference type="EMBL" id="FOCI01000040">
    <property type="protein sequence ID" value="SEN81691.1"/>
    <property type="molecule type" value="Genomic_DNA"/>
</dbReference>
<evidence type="ECO:0000256" key="1">
    <source>
        <dbReference type="ARBA" id="ARBA00022649"/>
    </source>
</evidence>